<dbReference type="HOGENOM" id="CLU_1002700_0_0_1"/>
<evidence type="ECO:0000313" key="3">
    <source>
        <dbReference type="Proteomes" id="UP000011087"/>
    </source>
</evidence>
<name>L1JCB6_GUITC</name>
<dbReference type="Proteomes" id="UP000011087">
    <property type="component" value="Unassembled WGS sequence"/>
</dbReference>
<evidence type="ECO:0000313" key="1">
    <source>
        <dbReference type="EMBL" id="EKX46188.1"/>
    </source>
</evidence>
<dbReference type="PaxDb" id="55529-EKX46188"/>
<reference evidence="2" key="3">
    <citation type="submission" date="2016-03" db="UniProtKB">
        <authorList>
            <consortium name="EnsemblProtists"/>
        </authorList>
    </citation>
    <scope>IDENTIFICATION</scope>
</reference>
<evidence type="ECO:0000313" key="2">
    <source>
        <dbReference type="EnsemblProtists" id="EKX46188"/>
    </source>
</evidence>
<dbReference type="EMBL" id="JH992995">
    <property type="protein sequence ID" value="EKX46188.1"/>
    <property type="molecule type" value="Genomic_DNA"/>
</dbReference>
<sequence>MKPPSVITISADVGLLLKRTPDAEDSMMDEDYCGRTAPEEHDWCQFDSINTSTMTCVCDHASFDDLLMFDGCSPNSSMCCFDGCHDDMVDEDCVTPLQNMYGSCASILSAQETPRASQIGQEEEERNYHKAECSLEKLAYSRMLRLQLYSSIESKISQLEVDMQAEKDRQRTDLEYKICNHSSIQKYYLNSVQQGVDDLLSSQTERMNVYEGIGRRIEELQRELHRRNFPPLRKKYRRFTTFTRLVQGEDARLAHEQQQISILDEEEEEYDYCLQGYA</sequence>
<gene>
    <name evidence="1" type="ORF">GUITHDRAFT_138317</name>
</gene>
<dbReference type="EnsemblProtists" id="EKX46188">
    <property type="protein sequence ID" value="EKX46188"/>
    <property type="gene ID" value="GUITHDRAFT_138317"/>
</dbReference>
<dbReference type="RefSeq" id="XP_005833168.1">
    <property type="nucleotide sequence ID" value="XM_005833111.1"/>
</dbReference>
<accession>L1JCB6</accession>
<reference evidence="3" key="2">
    <citation type="submission" date="2012-11" db="EMBL/GenBank/DDBJ databases">
        <authorList>
            <person name="Kuo A."/>
            <person name="Curtis B.A."/>
            <person name="Tanifuji G."/>
            <person name="Burki F."/>
            <person name="Gruber A."/>
            <person name="Irimia M."/>
            <person name="Maruyama S."/>
            <person name="Arias M.C."/>
            <person name="Ball S.G."/>
            <person name="Gile G.H."/>
            <person name="Hirakawa Y."/>
            <person name="Hopkins J.F."/>
            <person name="Rensing S.A."/>
            <person name="Schmutz J."/>
            <person name="Symeonidi A."/>
            <person name="Elias M."/>
            <person name="Eveleigh R.J."/>
            <person name="Herman E.K."/>
            <person name="Klute M.J."/>
            <person name="Nakayama T."/>
            <person name="Obornik M."/>
            <person name="Reyes-Prieto A."/>
            <person name="Armbrust E.V."/>
            <person name="Aves S.J."/>
            <person name="Beiko R.G."/>
            <person name="Coutinho P."/>
            <person name="Dacks J.B."/>
            <person name="Durnford D.G."/>
            <person name="Fast N.M."/>
            <person name="Green B.R."/>
            <person name="Grisdale C."/>
            <person name="Hempe F."/>
            <person name="Henrissat B."/>
            <person name="Hoppner M.P."/>
            <person name="Ishida K.-I."/>
            <person name="Kim E."/>
            <person name="Koreny L."/>
            <person name="Kroth P.G."/>
            <person name="Liu Y."/>
            <person name="Malik S.-B."/>
            <person name="Maier U.G."/>
            <person name="McRose D."/>
            <person name="Mock T."/>
            <person name="Neilson J.A."/>
            <person name="Onodera N.T."/>
            <person name="Poole A.M."/>
            <person name="Pritham E.J."/>
            <person name="Richards T.A."/>
            <person name="Rocap G."/>
            <person name="Roy S.W."/>
            <person name="Sarai C."/>
            <person name="Schaack S."/>
            <person name="Shirato S."/>
            <person name="Slamovits C.H."/>
            <person name="Spencer D.F."/>
            <person name="Suzuki S."/>
            <person name="Worden A.Z."/>
            <person name="Zauner S."/>
            <person name="Barry K."/>
            <person name="Bell C."/>
            <person name="Bharti A.K."/>
            <person name="Crow J.A."/>
            <person name="Grimwood J."/>
            <person name="Kramer R."/>
            <person name="Lindquist E."/>
            <person name="Lucas S."/>
            <person name="Salamov A."/>
            <person name="McFadden G.I."/>
            <person name="Lane C.E."/>
            <person name="Keeling P.J."/>
            <person name="Gray M.W."/>
            <person name="Grigoriev I.V."/>
            <person name="Archibald J.M."/>
        </authorList>
    </citation>
    <scope>NUCLEOTIDE SEQUENCE</scope>
    <source>
        <strain evidence="3">CCMP2712</strain>
    </source>
</reference>
<proteinExistence type="predicted"/>
<reference evidence="1 3" key="1">
    <citation type="journal article" date="2012" name="Nature">
        <title>Algal genomes reveal evolutionary mosaicism and the fate of nucleomorphs.</title>
        <authorList>
            <consortium name="DOE Joint Genome Institute"/>
            <person name="Curtis B.A."/>
            <person name="Tanifuji G."/>
            <person name="Burki F."/>
            <person name="Gruber A."/>
            <person name="Irimia M."/>
            <person name="Maruyama S."/>
            <person name="Arias M.C."/>
            <person name="Ball S.G."/>
            <person name="Gile G.H."/>
            <person name="Hirakawa Y."/>
            <person name="Hopkins J.F."/>
            <person name="Kuo A."/>
            <person name="Rensing S.A."/>
            <person name="Schmutz J."/>
            <person name="Symeonidi A."/>
            <person name="Elias M."/>
            <person name="Eveleigh R.J."/>
            <person name="Herman E.K."/>
            <person name="Klute M.J."/>
            <person name="Nakayama T."/>
            <person name="Obornik M."/>
            <person name="Reyes-Prieto A."/>
            <person name="Armbrust E.V."/>
            <person name="Aves S.J."/>
            <person name="Beiko R.G."/>
            <person name="Coutinho P."/>
            <person name="Dacks J.B."/>
            <person name="Durnford D.G."/>
            <person name="Fast N.M."/>
            <person name="Green B.R."/>
            <person name="Grisdale C.J."/>
            <person name="Hempel F."/>
            <person name="Henrissat B."/>
            <person name="Hoppner M.P."/>
            <person name="Ishida K."/>
            <person name="Kim E."/>
            <person name="Koreny L."/>
            <person name="Kroth P.G."/>
            <person name="Liu Y."/>
            <person name="Malik S.B."/>
            <person name="Maier U.G."/>
            <person name="McRose D."/>
            <person name="Mock T."/>
            <person name="Neilson J.A."/>
            <person name="Onodera N.T."/>
            <person name="Poole A.M."/>
            <person name="Pritham E.J."/>
            <person name="Richards T.A."/>
            <person name="Rocap G."/>
            <person name="Roy S.W."/>
            <person name="Sarai C."/>
            <person name="Schaack S."/>
            <person name="Shirato S."/>
            <person name="Slamovits C.H."/>
            <person name="Spencer D.F."/>
            <person name="Suzuki S."/>
            <person name="Worden A.Z."/>
            <person name="Zauner S."/>
            <person name="Barry K."/>
            <person name="Bell C."/>
            <person name="Bharti A.K."/>
            <person name="Crow J.A."/>
            <person name="Grimwood J."/>
            <person name="Kramer R."/>
            <person name="Lindquist E."/>
            <person name="Lucas S."/>
            <person name="Salamov A."/>
            <person name="McFadden G.I."/>
            <person name="Lane C.E."/>
            <person name="Keeling P.J."/>
            <person name="Gray M.W."/>
            <person name="Grigoriev I.V."/>
            <person name="Archibald J.M."/>
        </authorList>
    </citation>
    <scope>NUCLEOTIDE SEQUENCE</scope>
    <source>
        <strain evidence="1 3">CCMP2712</strain>
    </source>
</reference>
<keyword evidence="3" id="KW-1185">Reference proteome</keyword>
<protein>
    <submittedName>
        <fullName evidence="1 2">Uncharacterized protein</fullName>
    </submittedName>
</protein>
<dbReference type="KEGG" id="gtt:GUITHDRAFT_138317"/>
<dbReference type="GeneID" id="17302896"/>
<organism evidence="1">
    <name type="scientific">Guillardia theta (strain CCMP2712)</name>
    <name type="common">Cryptophyte</name>
    <dbReference type="NCBI Taxonomy" id="905079"/>
    <lineage>
        <taxon>Eukaryota</taxon>
        <taxon>Cryptophyceae</taxon>
        <taxon>Pyrenomonadales</taxon>
        <taxon>Geminigeraceae</taxon>
        <taxon>Guillardia</taxon>
    </lineage>
</organism>
<dbReference type="AlphaFoldDB" id="L1JCB6"/>